<keyword evidence="5" id="KW-0966">Cell projection</keyword>
<sequence length="651" mass="73118">MQESPIGVEKSPSVDLDGQRLTAKTSIESVPINVPSPSCGTPGPPASPLLNSPRKNSKVPVSKVQLTMNMCKGKLSDLGDGLHFRTMCLANLGLDFVGPNILKFKLINNLNLAHNNITSLGKHIGQLENLLNVDVSHNRLTKALDFTSAGMLQHADFSHNRIEDVDNASNHKYLRELNLSHNNIDDIRALSQNKQLKCLNLSHNELRQAEGLDDLPLLKLDLSSNKLQNVFDVLKLKFLLVLDISNNQITDIKPLVKANLPIQDLRLGYNKLANMTEILPLQEIKFLHKLQLIGNPLDKTDDYHQLVLYLFPKLTFFDGTPVEPNDSVRARNLFRPSAELCSSLDHMTHTVYGVLEGQRLREYVMPNPDYPYPFLILTGPPKLNKSSLVKRLVEEFGDAFGHASSHTTATDASLEMYQQVDDIEFQELIRQGAFIQMARTSDGIMFGLTKDYLEKVALEGKAAICHMNLDGVRTMKLTTLRPRYIVITPRSPESYRKHLEAKGCDDLEIQEAFHRVEQFAIMNREQPGYFDMVIAADSEDETYETLRELVVEFLGENEVKSAKFRQGSISSITSTPEQRRRKAEQLIESVRNVDAPFKVQSAPCKMRNSSVHNLLNLIDHEIGSAESEENWETSSSIPPKTPTKLPAIAQK</sequence>
<dbReference type="Gene3D" id="3.80.10.10">
    <property type="entry name" value="Ribonuclease Inhibitor"/>
    <property type="match status" value="3"/>
</dbReference>
<dbReference type="Pfam" id="PF12799">
    <property type="entry name" value="LRR_4"/>
    <property type="match status" value="1"/>
</dbReference>
<dbReference type="InterPro" id="IPR032675">
    <property type="entry name" value="LRR_dom_sf"/>
</dbReference>
<dbReference type="PROSITE" id="PS51450">
    <property type="entry name" value="LRR"/>
    <property type="match status" value="3"/>
</dbReference>
<dbReference type="Pfam" id="PF14580">
    <property type="entry name" value="LRR_9"/>
    <property type="match status" value="1"/>
</dbReference>
<evidence type="ECO:0000256" key="3">
    <source>
        <dbReference type="ARBA" id="ARBA00022737"/>
    </source>
</evidence>
<evidence type="ECO:0000313" key="9">
    <source>
        <dbReference type="Proteomes" id="UP000001307"/>
    </source>
</evidence>
<dbReference type="InterPro" id="IPR027417">
    <property type="entry name" value="P-loop_NTPase"/>
</dbReference>
<dbReference type="InterPro" id="IPR025875">
    <property type="entry name" value="Leu-rich_rpt_4"/>
</dbReference>
<feature type="region of interest" description="Disordered" evidence="6">
    <location>
        <begin position="32"/>
        <end position="56"/>
    </location>
</feature>
<dbReference type="InParanoid" id="E4XJ39"/>
<keyword evidence="3" id="KW-0677">Repeat</keyword>
<dbReference type="Gene3D" id="3.40.50.300">
    <property type="entry name" value="P-loop containing nucleotide triphosphate hydrolases"/>
    <property type="match status" value="1"/>
</dbReference>
<comment type="subcellular location">
    <subcellularLocation>
        <location evidence="1">Cell projection</location>
        <location evidence="1">Cilium</location>
    </subcellularLocation>
</comment>
<dbReference type="InterPro" id="IPR008144">
    <property type="entry name" value="Guanylate_kin-like_dom"/>
</dbReference>
<dbReference type="Pfam" id="PF00625">
    <property type="entry name" value="Guanylate_kin"/>
    <property type="match status" value="1"/>
</dbReference>
<dbReference type="SUPFAM" id="SSF52058">
    <property type="entry name" value="L domain-like"/>
    <property type="match status" value="1"/>
</dbReference>
<dbReference type="OrthoDB" id="6334211at2759"/>
<evidence type="ECO:0000256" key="4">
    <source>
        <dbReference type="ARBA" id="ARBA00023069"/>
    </source>
</evidence>
<dbReference type="Proteomes" id="UP000001307">
    <property type="component" value="Unassembled WGS sequence"/>
</dbReference>
<feature type="domain" description="Guanylate kinase-like" evidence="7">
    <location>
        <begin position="372"/>
        <end position="551"/>
    </location>
</feature>
<name>E4XJ39_OIKDI</name>
<dbReference type="AlphaFoldDB" id="E4XJ39"/>
<feature type="region of interest" description="Disordered" evidence="6">
    <location>
        <begin position="625"/>
        <end position="651"/>
    </location>
</feature>
<dbReference type="PANTHER" id="PTHR45973:SF9">
    <property type="entry name" value="LEUCINE-RICH REPEAT-CONTAINING PROTEIN 46"/>
    <property type="match status" value="1"/>
</dbReference>
<evidence type="ECO:0000256" key="1">
    <source>
        <dbReference type="ARBA" id="ARBA00004138"/>
    </source>
</evidence>
<dbReference type="InterPro" id="IPR050576">
    <property type="entry name" value="Cilia_flagella_integrity"/>
</dbReference>
<organism evidence="8">
    <name type="scientific">Oikopleura dioica</name>
    <name type="common">Tunicate</name>
    <dbReference type="NCBI Taxonomy" id="34765"/>
    <lineage>
        <taxon>Eukaryota</taxon>
        <taxon>Metazoa</taxon>
        <taxon>Chordata</taxon>
        <taxon>Tunicata</taxon>
        <taxon>Appendicularia</taxon>
        <taxon>Copelata</taxon>
        <taxon>Oikopleuridae</taxon>
        <taxon>Oikopleura</taxon>
    </lineage>
</organism>
<protein>
    <recommendedName>
        <fullName evidence="7">Guanylate kinase-like domain-containing protein</fullName>
    </recommendedName>
</protein>
<proteinExistence type="predicted"/>
<dbReference type="SUPFAM" id="SSF52540">
    <property type="entry name" value="P-loop containing nucleoside triphosphate hydrolases"/>
    <property type="match status" value="1"/>
</dbReference>
<dbReference type="PANTHER" id="PTHR45973">
    <property type="entry name" value="PROTEIN PHOSPHATASE 1 REGULATORY SUBUNIT SDS22-RELATED"/>
    <property type="match status" value="1"/>
</dbReference>
<gene>
    <name evidence="8" type="ORF">GSOID_T00012620001</name>
</gene>
<feature type="region of interest" description="Disordered" evidence="6">
    <location>
        <begin position="1"/>
        <end position="20"/>
    </location>
</feature>
<keyword evidence="9" id="KW-1185">Reference proteome</keyword>
<accession>E4XJ39</accession>
<reference evidence="8" key="1">
    <citation type="journal article" date="2010" name="Science">
        <title>Plasticity of animal genome architecture unmasked by rapid evolution of a pelagic tunicate.</title>
        <authorList>
            <person name="Denoeud F."/>
            <person name="Henriet S."/>
            <person name="Mungpakdee S."/>
            <person name="Aury J.M."/>
            <person name="Da Silva C."/>
            <person name="Brinkmann H."/>
            <person name="Mikhaleva J."/>
            <person name="Olsen L.C."/>
            <person name="Jubin C."/>
            <person name="Canestro C."/>
            <person name="Bouquet J.M."/>
            <person name="Danks G."/>
            <person name="Poulain J."/>
            <person name="Campsteijn C."/>
            <person name="Adamski M."/>
            <person name="Cross I."/>
            <person name="Yadetie F."/>
            <person name="Muffato M."/>
            <person name="Louis A."/>
            <person name="Butcher S."/>
            <person name="Tsagkogeorga G."/>
            <person name="Konrad A."/>
            <person name="Singh S."/>
            <person name="Jensen M.F."/>
            <person name="Cong E.H."/>
            <person name="Eikeseth-Otteraa H."/>
            <person name="Noel B."/>
            <person name="Anthouard V."/>
            <person name="Porcel B.M."/>
            <person name="Kachouri-Lafond R."/>
            <person name="Nishino A."/>
            <person name="Ugolini M."/>
            <person name="Chourrout P."/>
            <person name="Nishida H."/>
            <person name="Aasland R."/>
            <person name="Huzurbazar S."/>
            <person name="Westhof E."/>
            <person name="Delsuc F."/>
            <person name="Lehrach H."/>
            <person name="Reinhardt R."/>
            <person name="Weissenbach J."/>
            <person name="Roy S.W."/>
            <person name="Artiguenave F."/>
            <person name="Postlethwait J.H."/>
            <person name="Manak J.R."/>
            <person name="Thompson E.M."/>
            <person name="Jaillon O."/>
            <person name="Du Pasquier L."/>
            <person name="Boudinot P."/>
            <person name="Liberles D.A."/>
            <person name="Volff J.N."/>
            <person name="Philippe H."/>
            <person name="Lenhard B."/>
            <person name="Roest Crollius H."/>
            <person name="Wincker P."/>
            <person name="Chourrout D."/>
        </authorList>
    </citation>
    <scope>NUCLEOTIDE SEQUENCE [LARGE SCALE GENOMIC DNA]</scope>
</reference>
<evidence type="ECO:0000259" key="7">
    <source>
        <dbReference type="PROSITE" id="PS50052"/>
    </source>
</evidence>
<evidence type="ECO:0000256" key="6">
    <source>
        <dbReference type="SAM" id="MobiDB-lite"/>
    </source>
</evidence>
<evidence type="ECO:0000256" key="2">
    <source>
        <dbReference type="ARBA" id="ARBA00022614"/>
    </source>
</evidence>
<keyword evidence="4" id="KW-0969">Cilium</keyword>
<evidence type="ECO:0000313" key="8">
    <source>
        <dbReference type="EMBL" id="CBY10482.1"/>
    </source>
</evidence>
<dbReference type="InterPro" id="IPR008145">
    <property type="entry name" value="GK/Ca_channel_bsu"/>
</dbReference>
<dbReference type="EMBL" id="FN653057">
    <property type="protein sequence ID" value="CBY10482.1"/>
    <property type="molecule type" value="Genomic_DNA"/>
</dbReference>
<evidence type="ECO:0000256" key="5">
    <source>
        <dbReference type="ARBA" id="ARBA00023273"/>
    </source>
</evidence>
<dbReference type="InterPro" id="IPR001611">
    <property type="entry name" value="Leu-rich_rpt"/>
</dbReference>
<dbReference type="SMART" id="SM00072">
    <property type="entry name" value="GuKc"/>
    <property type="match status" value="1"/>
</dbReference>
<keyword evidence="2" id="KW-0433">Leucine-rich repeat</keyword>
<dbReference type="PROSITE" id="PS50052">
    <property type="entry name" value="GUANYLATE_KINASE_2"/>
    <property type="match status" value="1"/>
</dbReference>